<sequence length="127" mass="13729">MKKMMQGVLGYGVGSIFAGMLLFAAILALLLRFTSMEYETLNQLALVAGISILAIGGILSAYKTEQKGWLSGGLTGFIFVTMMILFQIIFENKWISLPQLSYFGGLLAAAWLGGMIGVNLPKKSGKR</sequence>
<feature type="transmembrane region" description="Helical" evidence="1">
    <location>
        <begin position="43"/>
        <end position="62"/>
    </location>
</feature>
<keyword evidence="3" id="KW-1185">Reference proteome</keyword>
<evidence type="ECO:0000256" key="1">
    <source>
        <dbReference type="SAM" id="Phobius"/>
    </source>
</evidence>
<accession>A0ABY4EQ23</accession>
<dbReference type="InterPro" id="IPR023804">
    <property type="entry name" value="DUF3792_TM"/>
</dbReference>
<reference evidence="2 3" key="1">
    <citation type="submission" date="2022-04" db="EMBL/GenBank/DDBJ databases">
        <title>Halobacillus sp. isolated from saltern.</title>
        <authorList>
            <person name="Won M."/>
            <person name="Lee C.-M."/>
            <person name="Woen H.-Y."/>
            <person name="Kwon S.-W."/>
        </authorList>
    </citation>
    <scope>NUCLEOTIDE SEQUENCE [LARGE SCALE GENOMIC DNA]</scope>
    <source>
        <strain evidence="2 3">SSBR10-3</strain>
    </source>
</reference>
<gene>
    <name evidence="2" type="ORF">MUN89_10375</name>
</gene>
<name>A0ABY4EQ23_9BACI</name>
<evidence type="ECO:0000313" key="3">
    <source>
        <dbReference type="Proteomes" id="UP000831787"/>
    </source>
</evidence>
<organism evidence="2 3">
    <name type="scientific">Halobacillus salinarum</name>
    <dbReference type="NCBI Taxonomy" id="2932257"/>
    <lineage>
        <taxon>Bacteria</taxon>
        <taxon>Bacillati</taxon>
        <taxon>Bacillota</taxon>
        <taxon>Bacilli</taxon>
        <taxon>Bacillales</taxon>
        <taxon>Bacillaceae</taxon>
        <taxon>Halobacillus</taxon>
    </lineage>
</organism>
<feature type="transmembrane region" description="Helical" evidence="1">
    <location>
        <begin position="7"/>
        <end position="31"/>
    </location>
</feature>
<evidence type="ECO:0000313" key="2">
    <source>
        <dbReference type="EMBL" id="UOQ46273.1"/>
    </source>
</evidence>
<dbReference type="EMBL" id="CP095073">
    <property type="protein sequence ID" value="UOQ46273.1"/>
    <property type="molecule type" value="Genomic_DNA"/>
</dbReference>
<protein>
    <submittedName>
        <fullName evidence="2">TIGR04086 family membrane protein</fullName>
    </submittedName>
</protein>
<proteinExistence type="predicted"/>
<dbReference type="NCBIfam" id="TIGR04086">
    <property type="entry name" value="TIGR04086_membr"/>
    <property type="match status" value="1"/>
</dbReference>
<keyword evidence="1" id="KW-0472">Membrane</keyword>
<dbReference type="RefSeq" id="WP_244713369.1">
    <property type="nucleotide sequence ID" value="NZ_CP095073.1"/>
</dbReference>
<keyword evidence="1" id="KW-0812">Transmembrane</keyword>
<dbReference type="Pfam" id="PF12670">
    <property type="entry name" value="DUF3792"/>
    <property type="match status" value="1"/>
</dbReference>
<keyword evidence="1" id="KW-1133">Transmembrane helix</keyword>
<dbReference type="Proteomes" id="UP000831787">
    <property type="component" value="Chromosome"/>
</dbReference>
<feature type="transmembrane region" description="Helical" evidence="1">
    <location>
        <begin position="69"/>
        <end position="90"/>
    </location>
</feature>
<feature type="transmembrane region" description="Helical" evidence="1">
    <location>
        <begin position="102"/>
        <end position="120"/>
    </location>
</feature>